<evidence type="ECO:0000313" key="3">
    <source>
        <dbReference type="Proteomes" id="UP001424459"/>
    </source>
</evidence>
<dbReference type="RefSeq" id="WP_344695407.1">
    <property type="nucleotide sequence ID" value="NZ_BAABBR010000001.1"/>
</dbReference>
<protein>
    <submittedName>
        <fullName evidence="2">Uncharacterized protein</fullName>
    </submittedName>
</protein>
<name>A0ABP7TNZ4_9SPHN</name>
<keyword evidence="1" id="KW-1133">Transmembrane helix</keyword>
<gene>
    <name evidence="2" type="ORF">GCM10022281_04970</name>
</gene>
<feature type="transmembrane region" description="Helical" evidence="1">
    <location>
        <begin position="120"/>
        <end position="140"/>
    </location>
</feature>
<evidence type="ECO:0000313" key="2">
    <source>
        <dbReference type="EMBL" id="GAA4028885.1"/>
    </source>
</evidence>
<organism evidence="2 3">
    <name type="scientific">Sphingomonas rosea</name>
    <dbReference type="NCBI Taxonomy" id="335605"/>
    <lineage>
        <taxon>Bacteria</taxon>
        <taxon>Pseudomonadati</taxon>
        <taxon>Pseudomonadota</taxon>
        <taxon>Alphaproteobacteria</taxon>
        <taxon>Sphingomonadales</taxon>
        <taxon>Sphingomonadaceae</taxon>
        <taxon>Sphingomonas</taxon>
    </lineage>
</organism>
<reference evidence="3" key="1">
    <citation type="journal article" date="2019" name="Int. J. Syst. Evol. Microbiol.">
        <title>The Global Catalogue of Microorganisms (GCM) 10K type strain sequencing project: providing services to taxonomists for standard genome sequencing and annotation.</title>
        <authorList>
            <consortium name="The Broad Institute Genomics Platform"/>
            <consortium name="The Broad Institute Genome Sequencing Center for Infectious Disease"/>
            <person name="Wu L."/>
            <person name="Ma J."/>
        </authorList>
    </citation>
    <scope>NUCLEOTIDE SEQUENCE [LARGE SCALE GENOMIC DNA]</scope>
    <source>
        <strain evidence="3">JCM 17564</strain>
    </source>
</reference>
<feature type="transmembrane region" description="Helical" evidence="1">
    <location>
        <begin position="47"/>
        <end position="69"/>
    </location>
</feature>
<sequence length="153" mass="17422">MPTRPSPLWWLTGFLVTGFPVLNFIYWPQVLKSGVLPPDGDSIGIPMFGSILTALIASPMVFGVTWLCLRRYNPAGQLWSWRKDRPVRSVVATVLFGAASLAFTAGILESLWRPSPWYEYLWPIYIAGWLPWFVGLRAALIEQLDYEPTYSER</sequence>
<accession>A0ABP7TNZ4</accession>
<dbReference type="EMBL" id="BAABBR010000001">
    <property type="protein sequence ID" value="GAA4028885.1"/>
    <property type="molecule type" value="Genomic_DNA"/>
</dbReference>
<keyword evidence="1" id="KW-0812">Transmembrane</keyword>
<proteinExistence type="predicted"/>
<comment type="caution">
    <text evidence="2">The sequence shown here is derived from an EMBL/GenBank/DDBJ whole genome shotgun (WGS) entry which is preliminary data.</text>
</comment>
<dbReference type="Proteomes" id="UP001424459">
    <property type="component" value="Unassembled WGS sequence"/>
</dbReference>
<keyword evidence="1" id="KW-0472">Membrane</keyword>
<keyword evidence="3" id="KW-1185">Reference proteome</keyword>
<evidence type="ECO:0000256" key="1">
    <source>
        <dbReference type="SAM" id="Phobius"/>
    </source>
</evidence>
<feature type="transmembrane region" description="Helical" evidence="1">
    <location>
        <begin position="7"/>
        <end position="27"/>
    </location>
</feature>
<feature type="transmembrane region" description="Helical" evidence="1">
    <location>
        <begin position="90"/>
        <end position="108"/>
    </location>
</feature>